<comment type="similarity">
    <text evidence="15">Belongs to the DMA1 family.</text>
</comment>
<dbReference type="GO" id="GO:0032153">
    <property type="term" value="C:cell division site"/>
    <property type="evidence" value="ECO:0007669"/>
    <property type="project" value="TreeGrafter"/>
</dbReference>
<dbReference type="PANTHER" id="PTHR15067">
    <property type="entry name" value="E3 UBIQUITIN-PROTEIN LIGASE RNF8"/>
    <property type="match status" value="1"/>
</dbReference>
<dbReference type="SUPFAM" id="SSF57850">
    <property type="entry name" value="RING/U-box"/>
    <property type="match status" value="1"/>
</dbReference>
<keyword evidence="14" id="KW-0131">Cell cycle</keyword>
<evidence type="ECO:0000256" key="6">
    <source>
        <dbReference type="ARBA" id="ARBA00022618"/>
    </source>
</evidence>
<keyword evidence="9 17" id="KW-0863">Zinc-finger</keyword>
<dbReference type="GO" id="GO:0051865">
    <property type="term" value="P:protein autoubiquitination"/>
    <property type="evidence" value="ECO:0007669"/>
    <property type="project" value="UniProtKB-ARBA"/>
</dbReference>
<comment type="subcellular location">
    <subcellularLocation>
        <location evidence="2">Cytoplasm</location>
    </subcellularLocation>
</comment>
<evidence type="ECO:0000256" key="12">
    <source>
        <dbReference type="ARBA" id="ARBA00022833"/>
    </source>
</evidence>
<dbReference type="SUPFAM" id="SSF49879">
    <property type="entry name" value="SMAD/FHA domain"/>
    <property type="match status" value="1"/>
</dbReference>
<dbReference type="GO" id="GO:0000132">
    <property type="term" value="P:establishment of mitotic spindle orientation"/>
    <property type="evidence" value="ECO:0007669"/>
    <property type="project" value="UniProtKB-ARBA"/>
</dbReference>
<evidence type="ECO:0000256" key="14">
    <source>
        <dbReference type="ARBA" id="ARBA00023306"/>
    </source>
</evidence>
<reference evidence="21" key="1">
    <citation type="submission" date="2022-10" db="EMBL/GenBank/DDBJ databases">
        <authorList>
            <person name="Byrne P K."/>
        </authorList>
    </citation>
    <scope>NUCLEOTIDE SEQUENCE</scope>
    <source>
        <strain evidence="21">CBS7001</strain>
    </source>
</reference>
<dbReference type="GO" id="GO:0032186">
    <property type="term" value="P:cellular bud neck septin ring organization"/>
    <property type="evidence" value="ECO:0007669"/>
    <property type="project" value="UniProtKB-ARBA"/>
</dbReference>
<dbReference type="GO" id="GO:0097271">
    <property type="term" value="P:protein localization to bud neck"/>
    <property type="evidence" value="ECO:0007669"/>
    <property type="project" value="UniProtKB-ARBA"/>
</dbReference>
<evidence type="ECO:0000256" key="15">
    <source>
        <dbReference type="ARBA" id="ARBA00061209"/>
    </source>
</evidence>
<dbReference type="AlphaFoldDB" id="A0AA35J845"/>
<keyword evidence="11" id="KW-0833">Ubl conjugation pathway</keyword>
<dbReference type="GO" id="GO:0008270">
    <property type="term" value="F:zinc ion binding"/>
    <property type="evidence" value="ECO:0007669"/>
    <property type="project" value="UniProtKB-KW"/>
</dbReference>
<dbReference type="GO" id="GO:0090337">
    <property type="term" value="P:regulation of formin-nucleated actin cable assembly"/>
    <property type="evidence" value="ECO:0007669"/>
    <property type="project" value="UniProtKB-ARBA"/>
</dbReference>
<evidence type="ECO:0000256" key="17">
    <source>
        <dbReference type="PROSITE-ProRule" id="PRU00175"/>
    </source>
</evidence>
<dbReference type="GO" id="GO:0005829">
    <property type="term" value="C:cytosol"/>
    <property type="evidence" value="ECO:0007669"/>
    <property type="project" value="TreeGrafter"/>
</dbReference>
<name>A0AA35J845_SACUV</name>
<evidence type="ECO:0000256" key="11">
    <source>
        <dbReference type="ARBA" id="ARBA00022786"/>
    </source>
</evidence>
<dbReference type="Pfam" id="PF00498">
    <property type="entry name" value="FHA"/>
    <property type="match status" value="1"/>
</dbReference>
<dbReference type="InterPro" id="IPR013083">
    <property type="entry name" value="Znf_RING/FYVE/PHD"/>
</dbReference>
<dbReference type="Proteomes" id="UP001162090">
    <property type="component" value="Chromosome 15"/>
</dbReference>
<evidence type="ECO:0000256" key="8">
    <source>
        <dbReference type="ARBA" id="ARBA00022723"/>
    </source>
</evidence>
<dbReference type="Pfam" id="PF17123">
    <property type="entry name" value="zf-RING_11"/>
    <property type="match status" value="1"/>
</dbReference>
<organism evidence="21 22">
    <name type="scientific">Saccharomyces uvarum</name>
    <name type="common">Yeast</name>
    <name type="synonym">Saccharomyces bayanus var. uvarum</name>
    <dbReference type="NCBI Taxonomy" id="230603"/>
    <lineage>
        <taxon>Eukaryota</taxon>
        <taxon>Fungi</taxon>
        <taxon>Dikarya</taxon>
        <taxon>Ascomycota</taxon>
        <taxon>Saccharomycotina</taxon>
        <taxon>Saccharomycetes</taxon>
        <taxon>Saccharomycetales</taxon>
        <taxon>Saccharomycetaceae</taxon>
        <taxon>Saccharomyces</taxon>
    </lineage>
</organism>
<dbReference type="SMART" id="SM00240">
    <property type="entry name" value="FHA"/>
    <property type="match status" value="1"/>
</dbReference>
<evidence type="ECO:0000256" key="5">
    <source>
        <dbReference type="ARBA" id="ARBA00022499"/>
    </source>
</evidence>
<evidence type="ECO:0000256" key="2">
    <source>
        <dbReference type="ARBA" id="ARBA00004496"/>
    </source>
</evidence>
<keyword evidence="10" id="KW-0498">Mitosis</keyword>
<keyword evidence="4" id="KW-0963">Cytoplasm</keyword>
<evidence type="ECO:0000256" key="3">
    <source>
        <dbReference type="ARBA" id="ARBA00012483"/>
    </source>
</evidence>
<evidence type="ECO:0000256" key="10">
    <source>
        <dbReference type="ARBA" id="ARBA00022776"/>
    </source>
</evidence>
<keyword evidence="6" id="KW-0132">Cell division</keyword>
<dbReference type="GO" id="GO:0006511">
    <property type="term" value="P:ubiquitin-dependent protein catabolic process"/>
    <property type="evidence" value="ECO:0007669"/>
    <property type="project" value="TreeGrafter"/>
</dbReference>
<sequence length="420" mass="45863">MSINTAPSSPPNQTSPTAAAGAAAAASHDHTKFNNPIRLPISISLTINDTLNHGNNNNGGTNGLGILPSRTATSLAMMNGSNATATTAAAAAAAAAATETSAAPAVASTKSIRHFVYPPNQVNQIDFSLDIHPPPNTSLPERIDQPTLKHRMDKHGLFSIRLTPFIDTTSSSAANQGLFFDPIIRTAGAGSQIIIGRYTERVREAISKIPDQYHPVVFKSKVISRTHGCFKVDDQGNWFLKDVKSSSGTFLNHQRLSSASTTSNDHLLHDGDIIQLGMDFRGGTEEIYRCVKMKIELNKSWKLKANAFNKEALNRIKNLQKLTTGLEQEDCSICLNKIKPCQAIFISPCAHSWHFHCVRRLVILSYPQFMCPNCRSNCDLEATLESESESEFESESENESDIEMNIDVDTNNNLGVRLID</sequence>
<dbReference type="GO" id="GO:0000921">
    <property type="term" value="P:septin ring assembly"/>
    <property type="evidence" value="ECO:0007669"/>
    <property type="project" value="UniProtKB-ARBA"/>
</dbReference>
<dbReference type="PROSITE" id="PS50006">
    <property type="entry name" value="FHA_DOMAIN"/>
    <property type="match status" value="1"/>
</dbReference>
<dbReference type="InterPro" id="IPR042823">
    <property type="entry name" value="Dma1/Dma2_RING-H2"/>
</dbReference>
<accession>A0AA35J845</accession>
<dbReference type="FunFam" id="3.30.40.10:FF:000426">
    <property type="entry name" value="DMA1p Ubiquitin-protein ligase (E3)"/>
    <property type="match status" value="1"/>
</dbReference>
<evidence type="ECO:0000256" key="1">
    <source>
        <dbReference type="ARBA" id="ARBA00000900"/>
    </source>
</evidence>
<keyword evidence="13" id="KW-0832">Ubl conjugation</keyword>
<evidence type="ECO:0000259" key="19">
    <source>
        <dbReference type="PROSITE" id="PS50006"/>
    </source>
</evidence>
<evidence type="ECO:0000256" key="13">
    <source>
        <dbReference type="ARBA" id="ARBA00022843"/>
    </source>
</evidence>
<dbReference type="Gene3D" id="2.60.200.20">
    <property type="match status" value="1"/>
</dbReference>
<comment type="catalytic activity">
    <reaction evidence="1">
        <text>S-ubiquitinyl-[E2 ubiquitin-conjugating enzyme]-L-cysteine + [acceptor protein]-L-lysine = [E2 ubiquitin-conjugating enzyme]-L-cysteine + N(6)-ubiquitinyl-[acceptor protein]-L-lysine.</text>
        <dbReference type="EC" id="2.3.2.27"/>
    </reaction>
</comment>
<protein>
    <recommendedName>
        <fullName evidence="3">RING-type E3 ubiquitin transferase</fullName>
        <ecNumber evidence="3">2.3.2.27</ecNumber>
    </recommendedName>
    <alternativeName>
        <fullName evidence="16">Checkpoint forkhead associated with RING domains-containing protein 1</fullName>
    </alternativeName>
</protein>
<keyword evidence="12" id="KW-0862">Zinc</keyword>
<dbReference type="EMBL" id="OX365926">
    <property type="protein sequence ID" value="CAI4051880.1"/>
    <property type="molecule type" value="Genomic_DNA"/>
</dbReference>
<evidence type="ECO:0000259" key="20">
    <source>
        <dbReference type="PROSITE" id="PS50089"/>
    </source>
</evidence>
<dbReference type="InterPro" id="IPR001841">
    <property type="entry name" value="Znf_RING"/>
</dbReference>
<evidence type="ECO:0000256" key="4">
    <source>
        <dbReference type="ARBA" id="ARBA00022490"/>
    </source>
</evidence>
<keyword evidence="7" id="KW-0808">Transferase</keyword>
<keyword evidence="8" id="KW-0479">Metal-binding</keyword>
<dbReference type="CDD" id="cd16458">
    <property type="entry name" value="RING-H2_Dmap-like"/>
    <property type="match status" value="1"/>
</dbReference>
<evidence type="ECO:0000256" key="7">
    <source>
        <dbReference type="ARBA" id="ARBA00022679"/>
    </source>
</evidence>
<dbReference type="GO" id="GO:0031578">
    <property type="term" value="P:mitotic spindle orientation checkpoint signaling"/>
    <property type="evidence" value="ECO:0007669"/>
    <property type="project" value="UniProtKB-ARBA"/>
</dbReference>
<evidence type="ECO:0000256" key="9">
    <source>
        <dbReference type="ARBA" id="ARBA00022771"/>
    </source>
</evidence>
<gene>
    <name evidence="21" type="primary">SUVC15G2730</name>
    <name evidence="21" type="ORF">SUVC_15G2730</name>
</gene>
<dbReference type="GO" id="GO:0000151">
    <property type="term" value="C:ubiquitin ligase complex"/>
    <property type="evidence" value="ECO:0007669"/>
    <property type="project" value="TreeGrafter"/>
</dbReference>
<feature type="region of interest" description="Disordered" evidence="18">
    <location>
        <begin position="1"/>
        <end position="33"/>
    </location>
</feature>
<dbReference type="PANTHER" id="PTHR15067:SF7">
    <property type="entry name" value="E3 UBIQUITIN-PROTEIN LIGASE DMA1-RELATED"/>
    <property type="match status" value="1"/>
</dbReference>
<feature type="compositionally biased region" description="Polar residues" evidence="18">
    <location>
        <begin position="1"/>
        <end position="17"/>
    </location>
</feature>
<proteinExistence type="inferred from homology"/>
<dbReference type="GO" id="GO:0061630">
    <property type="term" value="F:ubiquitin protein ligase activity"/>
    <property type="evidence" value="ECO:0007669"/>
    <property type="project" value="UniProtKB-EC"/>
</dbReference>
<dbReference type="InterPro" id="IPR008984">
    <property type="entry name" value="SMAD_FHA_dom_sf"/>
</dbReference>
<evidence type="ECO:0000256" key="18">
    <source>
        <dbReference type="SAM" id="MobiDB-lite"/>
    </source>
</evidence>
<evidence type="ECO:0000313" key="21">
    <source>
        <dbReference type="EMBL" id="CAI4051880.1"/>
    </source>
</evidence>
<evidence type="ECO:0000313" key="22">
    <source>
        <dbReference type="Proteomes" id="UP001162090"/>
    </source>
</evidence>
<dbReference type="InterPro" id="IPR000253">
    <property type="entry name" value="FHA_dom"/>
</dbReference>
<dbReference type="PROSITE" id="PS50089">
    <property type="entry name" value="ZF_RING_2"/>
    <property type="match status" value="1"/>
</dbReference>
<dbReference type="EC" id="2.3.2.27" evidence="3"/>
<feature type="domain" description="FHA" evidence="19">
    <location>
        <begin position="193"/>
        <end position="256"/>
    </location>
</feature>
<dbReference type="FunFam" id="2.60.200.20:FF:000030">
    <property type="entry name" value="FHA domain-containing protein"/>
    <property type="match status" value="1"/>
</dbReference>
<evidence type="ECO:0000256" key="16">
    <source>
        <dbReference type="ARBA" id="ARBA00080465"/>
    </source>
</evidence>
<keyword evidence="5" id="KW-1017">Isopeptide bond</keyword>
<feature type="domain" description="RING-type" evidence="20">
    <location>
        <begin position="331"/>
        <end position="375"/>
    </location>
</feature>
<dbReference type="Gene3D" id="3.30.40.10">
    <property type="entry name" value="Zinc/RING finger domain, C3HC4 (zinc finger)"/>
    <property type="match status" value="1"/>
</dbReference>